<dbReference type="EMBL" id="JAHRIN010058843">
    <property type="protein sequence ID" value="MEQ2211234.1"/>
    <property type="molecule type" value="Genomic_DNA"/>
</dbReference>
<reference evidence="1 2" key="1">
    <citation type="submission" date="2021-06" db="EMBL/GenBank/DDBJ databases">
        <authorList>
            <person name="Palmer J.M."/>
        </authorList>
    </citation>
    <scope>NUCLEOTIDE SEQUENCE [LARGE SCALE GENOMIC DNA]</scope>
    <source>
        <strain evidence="1 2">XC_2019</strain>
        <tissue evidence="1">Muscle</tissue>
    </source>
</reference>
<organism evidence="1 2">
    <name type="scientific">Xenoophorus captivus</name>
    <dbReference type="NCBI Taxonomy" id="1517983"/>
    <lineage>
        <taxon>Eukaryota</taxon>
        <taxon>Metazoa</taxon>
        <taxon>Chordata</taxon>
        <taxon>Craniata</taxon>
        <taxon>Vertebrata</taxon>
        <taxon>Euteleostomi</taxon>
        <taxon>Actinopterygii</taxon>
        <taxon>Neopterygii</taxon>
        <taxon>Teleostei</taxon>
        <taxon>Neoteleostei</taxon>
        <taxon>Acanthomorphata</taxon>
        <taxon>Ovalentaria</taxon>
        <taxon>Atherinomorphae</taxon>
        <taxon>Cyprinodontiformes</taxon>
        <taxon>Goodeidae</taxon>
        <taxon>Xenoophorus</taxon>
    </lineage>
</organism>
<name>A0ABV0RSL6_9TELE</name>
<sequence>MIVTHIPHIIKESKSLLSESLLWELAVIQTHTHILYITSGKKLIVVHIFPTKFIGFPCSCHPSCQGSQANCISQAPFSQRLNWKFEGGSGFHWRELERMCAVIPCEISVDRQLVNSLLSVSAQQVSIV</sequence>
<dbReference type="Proteomes" id="UP001434883">
    <property type="component" value="Unassembled WGS sequence"/>
</dbReference>
<proteinExistence type="predicted"/>
<evidence type="ECO:0000313" key="1">
    <source>
        <dbReference type="EMBL" id="MEQ2211234.1"/>
    </source>
</evidence>
<accession>A0ABV0RSL6</accession>
<comment type="caution">
    <text evidence="1">The sequence shown here is derived from an EMBL/GenBank/DDBJ whole genome shotgun (WGS) entry which is preliminary data.</text>
</comment>
<protein>
    <submittedName>
        <fullName evidence="1">Uncharacterized protein</fullName>
    </submittedName>
</protein>
<keyword evidence="2" id="KW-1185">Reference proteome</keyword>
<evidence type="ECO:0000313" key="2">
    <source>
        <dbReference type="Proteomes" id="UP001434883"/>
    </source>
</evidence>
<gene>
    <name evidence="1" type="ORF">XENOCAPTIV_012880</name>
</gene>